<dbReference type="Gene3D" id="3.30.2010.30">
    <property type="match status" value="1"/>
</dbReference>
<keyword evidence="7" id="KW-0645">Protease</keyword>
<evidence type="ECO:0000256" key="6">
    <source>
        <dbReference type="ARBA" id="ARBA00022438"/>
    </source>
</evidence>
<dbReference type="GO" id="GO:0008270">
    <property type="term" value="F:zinc ion binding"/>
    <property type="evidence" value="ECO:0007669"/>
    <property type="project" value="InterPro"/>
</dbReference>
<dbReference type="InterPro" id="IPR014782">
    <property type="entry name" value="Peptidase_M1_dom"/>
</dbReference>
<keyword evidence="9" id="KW-0378">Hydrolase</keyword>
<evidence type="ECO:0000256" key="9">
    <source>
        <dbReference type="ARBA" id="ARBA00022801"/>
    </source>
</evidence>
<dbReference type="SUPFAM" id="SSF63737">
    <property type="entry name" value="Leukotriene A4 hydrolase N-terminal domain"/>
    <property type="match status" value="1"/>
</dbReference>
<dbReference type="InterPro" id="IPR001930">
    <property type="entry name" value="Peptidase_M1"/>
</dbReference>
<feature type="domain" description="Peptidase M1 membrane alanine aminopeptidase" evidence="14">
    <location>
        <begin position="236"/>
        <end position="449"/>
    </location>
</feature>
<evidence type="ECO:0000256" key="1">
    <source>
        <dbReference type="ARBA" id="ARBA00000098"/>
    </source>
</evidence>
<dbReference type="Gene3D" id="1.25.50.10">
    <property type="entry name" value="Peptidase M1, alanyl aminopeptidase, C-terminal domain"/>
    <property type="match status" value="1"/>
</dbReference>
<evidence type="ECO:0000259" key="17">
    <source>
        <dbReference type="Pfam" id="PF17900"/>
    </source>
</evidence>
<evidence type="ECO:0000256" key="11">
    <source>
        <dbReference type="ARBA" id="ARBA00023049"/>
    </source>
</evidence>
<dbReference type="PANTHER" id="PTHR46322">
    <property type="entry name" value="PUROMYCIN-SENSITIVE AMINOPEPTIDASE"/>
    <property type="match status" value="1"/>
</dbReference>
<evidence type="ECO:0000256" key="12">
    <source>
        <dbReference type="ARBA" id="ARBA00059739"/>
    </source>
</evidence>
<feature type="domain" description="Aminopeptidase N-like N-terminal" evidence="17">
    <location>
        <begin position="99"/>
        <end position="196"/>
    </location>
</feature>
<evidence type="ECO:0000256" key="5">
    <source>
        <dbReference type="ARBA" id="ARBA00015611"/>
    </source>
</evidence>
<dbReference type="GO" id="GO:0006508">
    <property type="term" value="P:proteolysis"/>
    <property type="evidence" value="ECO:0007669"/>
    <property type="project" value="UniProtKB-UniRule"/>
</dbReference>
<dbReference type="GO" id="GO:0016285">
    <property type="term" value="F:alanyl aminopeptidase activity"/>
    <property type="evidence" value="ECO:0007669"/>
    <property type="project" value="UniProtKB-EC"/>
</dbReference>
<dbReference type="AlphaFoldDB" id="A0A4R2LR70"/>
<dbReference type="Gene3D" id="2.60.40.1840">
    <property type="match status" value="1"/>
</dbReference>
<dbReference type="GO" id="GO:0008237">
    <property type="term" value="F:metallopeptidase activity"/>
    <property type="evidence" value="ECO:0007669"/>
    <property type="project" value="UniProtKB-UniRule"/>
</dbReference>
<dbReference type="InterPro" id="IPR038438">
    <property type="entry name" value="PepN_Ig-like_sf"/>
</dbReference>
<dbReference type="Pfam" id="PF17432">
    <property type="entry name" value="DUF3458_C"/>
    <property type="match status" value="1"/>
</dbReference>
<feature type="domain" description="Peptidase M1 alanyl aminopeptidase Ig-like fold" evidence="15">
    <location>
        <begin position="454"/>
        <end position="558"/>
    </location>
</feature>
<dbReference type="Gene3D" id="2.60.40.1730">
    <property type="entry name" value="tricorn interacting facor f3 domain"/>
    <property type="match status" value="1"/>
</dbReference>
<dbReference type="CDD" id="cd09600">
    <property type="entry name" value="M1_APN"/>
    <property type="match status" value="1"/>
</dbReference>
<dbReference type="InterPro" id="IPR035414">
    <property type="entry name" value="Peptidase_M1_pepN_Ig-like"/>
</dbReference>
<evidence type="ECO:0000256" key="4">
    <source>
        <dbReference type="ARBA" id="ARBA00012564"/>
    </source>
</evidence>
<name>A0A4R2LR70_9GAMM</name>
<dbReference type="Pfam" id="PF17900">
    <property type="entry name" value="Peptidase_M1_N"/>
    <property type="match status" value="1"/>
</dbReference>
<sequence length="886" mass="97743">MMADLSAATPAAPRTVRLADYAPPDYLIDTVALRFELGETGTTVSAELALRRNHAGARPLVLDGQGLELLGVWLDGVPLGAERYRCDDEHLTLPGVPEACVLRIDTRIHPQSNTALEGLYQSSGNFCTQCEAEGFRKITYYLDRPDVMARFTTTIVAERARYPVLLSNGNPVARGEYDDGRHWVTWEDPFRKPAYLFALVAGDLGCVRDTYTTASGRSVALEIYTEHANVGQCGHAMASLQKAMRWDEERFGLEYDLDIYMIVAVGDFNMGAMENKGLNVFNTKYVLASPETATDADYLGIESVIAHEYFHNWTGNRVTCRDWFQLSLKEGLTVFRDQEFTADLNSAAVARIDDVRNLRALQFPQDAGPLAHPVRPESYIEINNFYTVTVYEKGAEVVRMYQTLLGREGFRKGMDLYFARHDGQAVTCEDFRAAMADANGRDLGQFMRWYQQAGTPVVMARGTHDATSRRYTLTLTQHCPATPGQPEKAPFHIPVALGLLARDGRELPLRLHGEAAPVATSRVLELTAAEQRFVFEDVAEPPVPSLLRGFSAPVKLDAAYAEDELLFLLAHDRDPFNRWEAAQQLAVCTVLRLLDERARDLAWAAPTALIEAFGRVLADDGADPALVDQILTLPSEAYLAEQVAVIDPEAIFAAREFLRRSVAAALAGALAARYAALAPRGPYRLDGAASGRRALRNRCLDYLVALDQPAMHALAEAQFAAADNMTEQLAALASLVDSTSPARSSALAAFYARWQHAPLVVDKWFTLQAASRHPDTLAHVRGLLEHPAFSIRNPNKVRALIGAFANANPVRFHAADGSGYAFLAEQVLTLDPLNPQIAARLLGAMTRWRQFEPLRQGLMRAELERIVARPGLSPDVYEIAAKSLAD</sequence>
<keyword evidence="10" id="KW-0862">Zinc</keyword>
<comment type="catalytic activity">
    <reaction evidence="1">
        <text>Release of an N-terminal amino acid, Xaa-|-Yaa- from a peptide, amide or arylamide. Xaa is preferably Ala, but may be most amino acids including Pro (slow action). When a terminal hydrophobic residue is followed by a prolyl residue, the two may be released as an intact Xaa-Pro dipeptide.</text>
        <dbReference type="EC" id="3.4.11.2"/>
    </reaction>
</comment>
<dbReference type="FunFam" id="3.30.2010.30:FF:000002">
    <property type="entry name" value="Putative aminopeptidase N"/>
    <property type="match status" value="1"/>
</dbReference>
<dbReference type="InterPro" id="IPR042097">
    <property type="entry name" value="Aminopeptidase_N-like_N_sf"/>
</dbReference>
<evidence type="ECO:0000256" key="3">
    <source>
        <dbReference type="ARBA" id="ARBA00010136"/>
    </source>
</evidence>
<keyword evidence="8" id="KW-0479">Metal-binding</keyword>
<evidence type="ECO:0000259" key="14">
    <source>
        <dbReference type="Pfam" id="PF01433"/>
    </source>
</evidence>
<keyword evidence="19" id="KW-1185">Reference proteome</keyword>
<comment type="cofactor">
    <cofactor evidence="2">
        <name>Zn(2+)</name>
        <dbReference type="ChEBI" id="CHEBI:29105"/>
    </cofactor>
</comment>
<dbReference type="InterPro" id="IPR024601">
    <property type="entry name" value="Peptidase_M1_pepN_C"/>
</dbReference>
<dbReference type="InterPro" id="IPR037144">
    <property type="entry name" value="Peptidase_M1_pepN_C_sf"/>
</dbReference>
<dbReference type="InterPro" id="IPR045357">
    <property type="entry name" value="Aminopeptidase_N-like_N"/>
</dbReference>
<accession>A0A4R2LR70</accession>
<dbReference type="Proteomes" id="UP000295765">
    <property type="component" value="Unassembled WGS sequence"/>
</dbReference>
<dbReference type="FunFam" id="2.60.40.1730:FF:000005">
    <property type="entry name" value="Aminopeptidase N"/>
    <property type="match status" value="1"/>
</dbReference>
<organism evidence="18 19">
    <name type="scientific">Plasticicumulans lactativorans</name>
    <dbReference type="NCBI Taxonomy" id="1133106"/>
    <lineage>
        <taxon>Bacteria</taxon>
        <taxon>Pseudomonadati</taxon>
        <taxon>Pseudomonadota</taxon>
        <taxon>Gammaproteobacteria</taxon>
        <taxon>Candidatus Competibacteraceae</taxon>
        <taxon>Plasticicumulans</taxon>
    </lineage>
</organism>
<dbReference type="PRINTS" id="PR00756">
    <property type="entry name" value="ALADIPTASE"/>
</dbReference>
<reference evidence="18 19" key="1">
    <citation type="submission" date="2019-03" db="EMBL/GenBank/DDBJ databases">
        <title>Genomic Encyclopedia of Type Strains, Phase IV (KMG-IV): sequencing the most valuable type-strain genomes for metagenomic binning, comparative biology and taxonomic classification.</title>
        <authorList>
            <person name="Goeker M."/>
        </authorList>
    </citation>
    <scope>NUCLEOTIDE SEQUENCE [LARGE SCALE GENOMIC DNA]</scope>
    <source>
        <strain evidence="18 19">DSM 25287</strain>
    </source>
</reference>
<evidence type="ECO:0000256" key="2">
    <source>
        <dbReference type="ARBA" id="ARBA00001947"/>
    </source>
</evidence>
<comment type="caution">
    <text evidence="18">The sequence shown here is derived from an EMBL/GenBank/DDBJ whole genome shotgun (WGS) entry which is preliminary data.</text>
</comment>
<keyword evidence="6 18" id="KW-0031">Aminopeptidase</keyword>
<dbReference type="EMBL" id="SLWY01000006">
    <property type="protein sequence ID" value="TCO82091.1"/>
    <property type="molecule type" value="Genomic_DNA"/>
</dbReference>
<evidence type="ECO:0000259" key="16">
    <source>
        <dbReference type="Pfam" id="PF17432"/>
    </source>
</evidence>
<evidence type="ECO:0000256" key="7">
    <source>
        <dbReference type="ARBA" id="ARBA00022670"/>
    </source>
</evidence>
<dbReference type="RefSeq" id="WP_424450024.1">
    <property type="nucleotide sequence ID" value="NZ_SLWY01000006.1"/>
</dbReference>
<evidence type="ECO:0000256" key="8">
    <source>
        <dbReference type="ARBA" id="ARBA00022723"/>
    </source>
</evidence>
<dbReference type="Gene3D" id="1.10.390.10">
    <property type="entry name" value="Neutral Protease Domain 2"/>
    <property type="match status" value="1"/>
</dbReference>
<gene>
    <name evidence="18" type="ORF">EV699_106188</name>
</gene>
<evidence type="ECO:0000256" key="13">
    <source>
        <dbReference type="NCBIfam" id="TIGR02414"/>
    </source>
</evidence>
<keyword evidence="11" id="KW-0482">Metalloprotease</keyword>
<comment type="function">
    <text evidence="12">Aminopeptidase N is involved in the degradation of intracellular peptides generated by protein breakdown during normal growth as well as in response to nutrient starvation.</text>
</comment>
<protein>
    <recommendedName>
        <fullName evidence="5 13">Aminopeptidase N</fullName>
        <ecNumber evidence="4 13">3.4.11.2</ecNumber>
    </recommendedName>
</protein>
<evidence type="ECO:0000313" key="19">
    <source>
        <dbReference type="Proteomes" id="UP000295765"/>
    </source>
</evidence>
<dbReference type="EC" id="3.4.11.2" evidence="4 13"/>
<dbReference type="SUPFAM" id="SSF55486">
    <property type="entry name" value="Metalloproteases ('zincins'), catalytic domain"/>
    <property type="match status" value="1"/>
</dbReference>
<dbReference type="NCBIfam" id="TIGR02414">
    <property type="entry name" value="pepN_proteo"/>
    <property type="match status" value="1"/>
</dbReference>
<dbReference type="PANTHER" id="PTHR46322:SF1">
    <property type="entry name" value="PUROMYCIN-SENSITIVE AMINOPEPTIDASE"/>
    <property type="match status" value="1"/>
</dbReference>
<feature type="domain" description="Peptidase M1 alanyl aminopeptidase C-terminal" evidence="16">
    <location>
        <begin position="563"/>
        <end position="885"/>
    </location>
</feature>
<dbReference type="FunFam" id="2.60.40.1840:FF:000001">
    <property type="entry name" value="Aminopeptidase N"/>
    <property type="match status" value="1"/>
</dbReference>
<dbReference type="FunFam" id="1.10.390.10:FF:000002">
    <property type="entry name" value="Aminopeptidase N"/>
    <property type="match status" value="1"/>
</dbReference>
<dbReference type="InterPro" id="IPR027268">
    <property type="entry name" value="Peptidase_M4/M1_CTD_sf"/>
</dbReference>
<evidence type="ECO:0000256" key="10">
    <source>
        <dbReference type="ARBA" id="ARBA00022833"/>
    </source>
</evidence>
<proteinExistence type="inferred from homology"/>
<evidence type="ECO:0000313" key="18">
    <source>
        <dbReference type="EMBL" id="TCO82091.1"/>
    </source>
</evidence>
<dbReference type="InterPro" id="IPR012779">
    <property type="entry name" value="Peptidase_M1_pepN"/>
</dbReference>
<evidence type="ECO:0000259" key="15">
    <source>
        <dbReference type="Pfam" id="PF11940"/>
    </source>
</evidence>
<dbReference type="Pfam" id="PF11940">
    <property type="entry name" value="DUF3458"/>
    <property type="match status" value="1"/>
</dbReference>
<dbReference type="Pfam" id="PF01433">
    <property type="entry name" value="Peptidase_M1"/>
    <property type="match status" value="1"/>
</dbReference>
<comment type="similarity">
    <text evidence="3">Belongs to the peptidase M1 family.</text>
</comment>